<reference evidence="2" key="1">
    <citation type="submission" date="2022-10" db="EMBL/GenBank/DDBJ databases">
        <title>The complete genomes of actinobacterial strains from the NBC collection.</title>
        <authorList>
            <person name="Joergensen T.S."/>
            <person name="Alvarez Arevalo M."/>
            <person name="Sterndorff E.B."/>
            <person name="Faurdal D."/>
            <person name="Vuksanovic O."/>
            <person name="Mourched A.-S."/>
            <person name="Charusanti P."/>
            <person name="Shaw S."/>
            <person name="Blin K."/>
            <person name="Weber T."/>
        </authorList>
    </citation>
    <scope>NUCLEOTIDE SEQUENCE</scope>
    <source>
        <strain evidence="2">NBC_00148</strain>
    </source>
</reference>
<dbReference type="EMBL" id="CP108169">
    <property type="protein sequence ID" value="WTQ75977.1"/>
    <property type="molecule type" value="Genomic_DNA"/>
</dbReference>
<organism evidence="2">
    <name type="scientific">Streptomyces sp. NBC_00148</name>
    <dbReference type="NCBI Taxonomy" id="2903626"/>
    <lineage>
        <taxon>Bacteria</taxon>
        <taxon>Bacillati</taxon>
        <taxon>Actinomycetota</taxon>
        <taxon>Actinomycetes</taxon>
        <taxon>Kitasatosporales</taxon>
        <taxon>Streptomycetaceae</taxon>
        <taxon>Streptomyces</taxon>
    </lineage>
</organism>
<gene>
    <name evidence="2" type="ORF">OG222_24025</name>
</gene>
<evidence type="ECO:0000313" key="2">
    <source>
        <dbReference type="EMBL" id="WTQ75977.1"/>
    </source>
</evidence>
<dbReference type="AlphaFoldDB" id="A0AAU1LXU5"/>
<name>A0AAU1LXU5_9ACTN</name>
<evidence type="ECO:0000256" key="1">
    <source>
        <dbReference type="SAM" id="MobiDB-lite"/>
    </source>
</evidence>
<proteinExistence type="predicted"/>
<feature type="region of interest" description="Disordered" evidence="1">
    <location>
        <begin position="11"/>
        <end position="40"/>
    </location>
</feature>
<feature type="compositionally biased region" description="Low complexity" evidence="1">
    <location>
        <begin position="28"/>
        <end position="40"/>
    </location>
</feature>
<sequence length="161" mass="17070">MTFDDEWAQLKADAQDRRSTQMSLNTDGSQSGSSASGAHGDLVVHQDDLGAVGNEAFRIHGELQKRADIAGAGIDKAGAGTTARAAAELQGRNFSAGGELYTTLEVWTSQVKTVLQMCAHISNHLDYSKKAHANDEVQIATSLAGRDGSPVPVSELLKYVK</sequence>
<evidence type="ECO:0008006" key="3">
    <source>
        <dbReference type="Google" id="ProtNLM"/>
    </source>
</evidence>
<accession>A0AAU1LXU5</accession>
<protein>
    <recommendedName>
        <fullName evidence="3">AG1 protein</fullName>
    </recommendedName>
</protein>